<feature type="compositionally biased region" description="Low complexity" evidence="6">
    <location>
        <begin position="457"/>
        <end position="467"/>
    </location>
</feature>
<dbReference type="InterPro" id="IPR025662">
    <property type="entry name" value="Sigma_54_int_dom_ATP-bd_1"/>
</dbReference>
<dbReference type="InterPro" id="IPR049052">
    <property type="entry name" value="nSTAND1"/>
</dbReference>
<dbReference type="Gene3D" id="1.10.510.10">
    <property type="entry name" value="Transferase(Phosphotransferase) domain 1"/>
    <property type="match status" value="2"/>
</dbReference>
<dbReference type="InterPro" id="IPR017441">
    <property type="entry name" value="Protein_kinase_ATP_BS"/>
</dbReference>
<dbReference type="eggNOG" id="COG0515">
    <property type="taxonomic scope" value="Bacteria"/>
</dbReference>
<feature type="compositionally biased region" description="Low complexity" evidence="6">
    <location>
        <begin position="240"/>
        <end position="250"/>
    </location>
</feature>
<keyword evidence="3 8" id="KW-0418">Kinase</keyword>
<evidence type="ECO:0000256" key="1">
    <source>
        <dbReference type="ARBA" id="ARBA00022679"/>
    </source>
</evidence>
<feature type="region of interest" description="Disordered" evidence="6">
    <location>
        <begin position="167"/>
        <end position="341"/>
    </location>
</feature>
<keyword evidence="1" id="KW-0808">Transferase</keyword>
<feature type="binding site" evidence="5">
    <location>
        <position position="46"/>
    </location>
    <ligand>
        <name>ATP</name>
        <dbReference type="ChEBI" id="CHEBI:30616"/>
    </ligand>
</feature>
<feature type="compositionally biased region" description="Basic and acidic residues" evidence="6">
    <location>
        <begin position="290"/>
        <end position="299"/>
    </location>
</feature>
<dbReference type="SMART" id="SM00220">
    <property type="entry name" value="S_TKc"/>
    <property type="match status" value="1"/>
</dbReference>
<dbReference type="HOGENOM" id="CLU_006217_0_0_7"/>
<evidence type="ECO:0000313" key="8">
    <source>
        <dbReference type="EMBL" id="AGC42266.1"/>
    </source>
</evidence>
<evidence type="ECO:0000256" key="2">
    <source>
        <dbReference type="ARBA" id="ARBA00022741"/>
    </source>
</evidence>
<dbReference type="PANTHER" id="PTHR43289:SF30">
    <property type="entry name" value="NON-SPECIFIC SERINE_THREONINE PROTEIN KINASE"/>
    <property type="match status" value="1"/>
</dbReference>
<gene>
    <name evidence="8" type="ordered locus">MYSTI_00917</name>
</gene>
<dbReference type="InterPro" id="IPR005532">
    <property type="entry name" value="SUMF_dom"/>
</dbReference>
<dbReference type="InterPro" id="IPR042095">
    <property type="entry name" value="SUMF_sf"/>
</dbReference>
<dbReference type="Gene3D" id="3.30.200.20">
    <property type="entry name" value="Phosphorylase Kinase, domain 1"/>
    <property type="match status" value="1"/>
</dbReference>
<evidence type="ECO:0000256" key="3">
    <source>
        <dbReference type="ARBA" id="ARBA00022777"/>
    </source>
</evidence>
<dbReference type="CDD" id="cd14014">
    <property type="entry name" value="STKc_PknB_like"/>
    <property type="match status" value="1"/>
</dbReference>
<dbReference type="InterPro" id="IPR027417">
    <property type="entry name" value="P-loop_NTPase"/>
</dbReference>
<dbReference type="InterPro" id="IPR016187">
    <property type="entry name" value="CTDL_fold"/>
</dbReference>
<dbReference type="Pfam" id="PF03781">
    <property type="entry name" value="FGE-sulfatase"/>
    <property type="match status" value="1"/>
</dbReference>
<dbReference type="STRING" id="1278073.MYSTI_00917"/>
<dbReference type="SUPFAM" id="SSF56436">
    <property type="entry name" value="C-type lectin-like"/>
    <property type="match status" value="1"/>
</dbReference>
<evidence type="ECO:0000256" key="4">
    <source>
        <dbReference type="ARBA" id="ARBA00022840"/>
    </source>
</evidence>
<protein>
    <submittedName>
        <fullName evidence="8">Putative serine/threonine protein kinase</fullName>
    </submittedName>
</protein>
<dbReference type="PROSITE" id="PS00107">
    <property type="entry name" value="PROTEIN_KINASE_ATP"/>
    <property type="match status" value="1"/>
</dbReference>
<dbReference type="GO" id="GO:0004674">
    <property type="term" value="F:protein serine/threonine kinase activity"/>
    <property type="evidence" value="ECO:0007669"/>
    <property type="project" value="UniProtKB-KW"/>
</dbReference>
<dbReference type="EMBL" id="CP004025">
    <property type="protein sequence ID" value="AGC42266.1"/>
    <property type="molecule type" value="Genomic_DNA"/>
</dbReference>
<dbReference type="Pfam" id="PF00069">
    <property type="entry name" value="Pkinase"/>
    <property type="match status" value="2"/>
</dbReference>
<feature type="compositionally biased region" description="Low complexity" evidence="6">
    <location>
        <begin position="416"/>
        <end position="425"/>
    </location>
</feature>
<feature type="region of interest" description="Disordered" evidence="6">
    <location>
        <begin position="356"/>
        <end position="376"/>
    </location>
</feature>
<dbReference type="PROSITE" id="PS50011">
    <property type="entry name" value="PROTEIN_KINASE_DOM"/>
    <property type="match status" value="1"/>
</dbReference>
<dbReference type="SUPFAM" id="SSF52540">
    <property type="entry name" value="P-loop containing nucleoside triphosphate hydrolases"/>
    <property type="match status" value="1"/>
</dbReference>
<sequence length="1544" mass="166516">MSMPPGPLEPPREFEEYQVLRPLGRGAMGQVFLARDTLLDRLVAVKFIATPGGGLPDAVARARFFQEARAIARLQHPNVVAIHRVGEVRGQPYLVSELVRGEPLDRLVLPLEGRRVLTLAVGLSRGLAAAHRCGVLHRDIKPANAILSEDGEVKLLDFGLAESLTGEGGPRTWAGRVGPGASAEVRDTGRGAPVALRDTGRGDEGASDSVTGSHPVETRPPAWPVGPETSGQESSDGRRAWASSSAPASPVDTRPLGYSVSASGEHEAHSSASPVDTRPLGHSASATESLDARSARERSSAPASLVDTRPLGHSVSASGEHEAHSSSSPSPVETRPLGHSVSADESLDALRALAQPAAPASPVDTRPLGKTPSAHDPLDALHALARPSTPASRFETRPLAQVASAHGPTLGEHRALSPSSAPASPVDTRPQQTGDGPPSSLLPPSGPHRATARRDVASPVSPSAPGGPWDGVPLTLRDQPRLVFDVPGTPLYLSPELWRGEPATRASDIYALGVLLHELCTGSAPHQHVPFEELGQAVLEQRPPPLAGQQLDLPTGLAAIVDRCLALDPTQRFESGDALREALESLALPTHASPLPSGNPYRGLRAFEAEHRGVFFGREPELREVIDRLRGERFVLLAGDSGVGKSSLCRAGVVPAVSGSTHGDDGPAWTLVSCTPGRQPLDALADALAPVLSTSAESLLAQVDTEEPGALARALRRRPTHAAPVLLFIDQLEELVTFSDPTQAAKLADELALLLHRAPRVRILATARSDCLTRLAALPGLGDELPRALYLVRAMSERGLREAVEGPARALGVHFESPALVDTLVTSAARADGGLPLLQFALEALWEARDVPRGVIPSEALTSLGGVEGALARHADAVVDRLRPEQRPRARELLLELVTPEGTRLRRTRDELLRGPGDDNGRAVLDGLVRGRLLTAGEAESGEGVYTLAHESLLTGWDTLRGWLGQDEQRRAIRHRLARATAEWERLGRPAELLYAERQLTEARVANVFPEDPTQQTFLTRSQQKARRRRLARWTVAIAAPLALLAVVAVTRVQSRAQLEARITHHLDEARRFREEAHLKDTRALQLREQAFTLFDTPGPERREAAEALWSQVLTEEQAIETLSLKAQAALETAWGLDPGSSRVNGPLADLLVERVTRADRQRNTALRTQLLARLATYDTSGARRQKLQSPARVSLVTKPAGARVSLLNTLPGLAEEKARDLGQTPLRDVELPTGSHLLLVEAPGRTPVRVPVLLGPGEALALDLALPTPSAVPQGFVYIPSGRFLQGASESEYLRRAFFFAPPLHEVETGAYLIARNEVTFGEYIAFLETLTPDERTARMPGSRRRLTVVDLAQEQDGRWRLNLRPASASYSVRDGERLRYGKRERRAEQDWLRFPVSAISFDDALAYVAWLDQTGRVPGARICTEHEWERAARGADGRRYPSGDWLSPDDANHDVTYGREPGGFGPDEVGSHPRSRSPFGVDDLAGNVWEWTRSSVDPAKPSAQGGSWYQSDLTAHSANRDRVEPTQREALIGLRVCATPRS</sequence>
<keyword evidence="2 5" id="KW-0547">Nucleotide-binding</keyword>
<keyword evidence="9" id="KW-1185">Reference proteome</keyword>
<dbReference type="Proteomes" id="UP000011131">
    <property type="component" value="Chromosome"/>
</dbReference>
<dbReference type="KEGG" id="msd:MYSTI_00917"/>
<feature type="region of interest" description="Disordered" evidence="6">
    <location>
        <begin position="1500"/>
        <end position="1527"/>
    </location>
</feature>
<dbReference type="PROSITE" id="PS00675">
    <property type="entry name" value="SIGMA54_INTERACT_1"/>
    <property type="match status" value="1"/>
</dbReference>
<accession>L7U0D9</accession>
<dbReference type="InterPro" id="IPR000719">
    <property type="entry name" value="Prot_kinase_dom"/>
</dbReference>
<feature type="domain" description="Protein kinase" evidence="7">
    <location>
        <begin position="17"/>
        <end position="586"/>
    </location>
</feature>
<proteinExistence type="predicted"/>
<dbReference type="PANTHER" id="PTHR43289">
    <property type="entry name" value="MITOGEN-ACTIVATED PROTEIN KINASE KINASE KINASE 20-RELATED"/>
    <property type="match status" value="1"/>
</dbReference>
<organism evidence="8 9">
    <name type="scientific">Myxococcus stipitatus (strain DSM 14675 / JCM 12634 / Mx s8)</name>
    <dbReference type="NCBI Taxonomy" id="1278073"/>
    <lineage>
        <taxon>Bacteria</taxon>
        <taxon>Pseudomonadati</taxon>
        <taxon>Myxococcota</taxon>
        <taxon>Myxococcia</taxon>
        <taxon>Myxococcales</taxon>
        <taxon>Cystobacterineae</taxon>
        <taxon>Myxococcaceae</taxon>
        <taxon>Myxococcus</taxon>
    </lineage>
</organism>
<evidence type="ECO:0000256" key="5">
    <source>
        <dbReference type="PROSITE-ProRule" id="PRU10141"/>
    </source>
</evidence>
<evidence type="ECO:0000256" key="6">
    <source>
        <dbReference type="SAM" id="MobiDB-lite"/>
    </source>
</evidence>
<feature type="region of interest" description="Disordered" evidence="6">
    <location>
        <begin position="400"/>
        <end position="473"/>
    </location>
</feature>
<dbReference type="GO" id="GO:0005524">
    <property type="term" value="F:ATP binding"/>
    <property type="evidence" value="ECO:0007669"/>
    <property type="project" value="UniProtKB-UniRule"/>
</dbReference>
<dbReference type="InterPro" id="IPR011009">
    <property type="entry name" value="Kinase-like_dom_sf"/>
</dbReference>
<feature type="compositionally biased region" description="Polar residues" evidence="6">
    <location>
        <begin position="1506"/>
        <end position="1519"/>
    </location>
</feature>
<evidence type="ECO:0000259" key="7">
    <source>
        <dbReference type="PROSITE" id="PS50011"/>
    </source>
</evidence>
<keyword evidence="8" id="KW-0723">Serine/threonine-protein kinase</keyword>
<dbReference type="Gene3D" id="3.90.1580.10">
    <property type="entry name" value="paralog of FGE (formylglycine-generating enzyme)"/>
    <property type="match status" value="1"/>
</dbReference>
<reference evidence="8 9" key="1">
    <citation type="journal article" date="2013" name="Genome Announc.">
        <title>Complete genome sequence of Myxococcus stipitatus strain DSM 14675, a fruiting myxobacterium.</title>
        <authorList>
            <person name="Huntley S."/>
            <person name="Kneip S."/>
            <person name="Treuner-Lange A."/>
            <person name="Sogaard-Andersen L."/>
        </authorList>
    </citation>
    <scope>NUCLEOTIDE SEQUENCE [LARGE SCALE GENOMIC DNA]</scope>
    <source>
        <strain evidence="9">DSM 14675 / JCM 12634 / Mx s8</strain>
    </source>
</reference>
<dbReference type="eggNOG" id="COG1262">
    <property type="taxonomic scope" value="Bacteria"/>
</dbReference>
<dbReference type="SUPFAM" id="SSF56112">
    <property type="entry name" value="Protein kinase-like (PK-like)"/>
    <property type="match status" value="1"/>
</dbReference>
<dbReference type="PATRIC" id="fig|1278073.3.peg.955"/>
<evidence type="ECO:0000313" key="9">
    <source>
        <dbReference type="Proteomes" id="UP000011131"/>
    </source>
</evidence>
<name>L7U0D9_MYXSD</name>
<keyword evidence="4 5" id="KW-0067">ATP-binding</keyword>
<dbReference type="RefSeq" id="WP_015346529.1">
    <property type="nucleotide sequence ID" value="NC_020126.1"/>
</dbReference>
<dbReference type="Pfam" id="PF20703">
    <property type="entry name" value="nSTAND1"/>
    <property type="match status" value="1"/>
</dbReference>
<dbReference type="Gene3D" id="3.40.50.300">
    <property type="entry name" value="P-loop containing nucleotide triphosphate hydrolases"/>
    <property type="match status" value="1"/>
</dbReference>